<dbReference type="Gene3D" id="1.10.10.60">
    <property type="entry name" value="Homeodomain-like"/>
    <property type="match status" value="1"/>
</dbReference>
<dbReference type="InterPro" id="IPR020449">
    <property type="entry name" value="Tscrpt_reg_AraC-type_HTH"/>
</dbReference>
<dbReference type="PRINTS" id="PR00032">
    <property type="entry name" value="HTHARAC"/>
</dbReference>
<dbReference type="GO" id="GO:0043565">
    <property type="term" value="F:sequence-specific DNA binding"/>
    <property type="evidence" value="ECO:0007669"/>
    <property type="project" value="InterPro"/>
</dbReference>
<evidence type="ECO:0000313" key="6">
    <source>
        <dbReference type="Proteomes" id="UP000440304"/>
    </source>
</evidence>
<sequence>MHYTSQDLFVGALENAPNCTLNDRDQSVWSKFMLMVLFQGSQHFVIDGVRFRIDAGSAKAPSPVVFMLNVAQPGRLRFIHDSTAPLHKVMISAPLPWLNRLMETQEGMPALRDFFTRHLSHFSFEPGQHILQLAEKIMHPPSLLTGELKSIYLKAQALDIMWQSCLALVTDKAGGWQAPTLMSLKQCERVRDYIVANLDKDLTIDRIAREAGASPSTIQRHFKEHFGVPVFVFIRQERLQAARAALATEGIPVSQAAHLAGYTNISSFTTAFRKSFGVTPKQARA</sequence>
<keyword evidence="2" id="KW-0238">DNA-binding</keyword>
<dbReference type="EMBL" id="WUML01000009">
    <property type="protein sequence ID" value="MXO01122.1"/>
    <property type="molecule type" value="Genomic_DNA"/>
</dbReference>
<dbReference type="Pfam" id="PF12833">
    <property type="entry name" value="HTH_18"/>
    <property type="match status" value="1"/>
</dbReference>
<dbReference type="InterPro" id="IPR018062">
    <property type="entry name" value="HTH_AraC-typ_CS"/>
</dbReference>
<dbReference type="OrthoDB" id="6670788at2"/>
<dbReference type="PROSITE" id="PS01124">
    <property type="entry name" value="HTH_ARAC_FAMILY_2"/>
    <property type="match status" value="1"/>
</dbReference>
<evidence type="ECO:0000256" key="1">
    <source>
        <dbReference type="ARBA" id="ARBA00023015"/>
    </source>
</evidence>
<evidence type="ECO:0000313" key="5">
    <source>
        <dbReference type="EMBL" id="MXO01122.1"/>
    </source>
</evidence>
<dbReference type="PANTHER" id="PTHR47893">
    <property type="entry name" value="REGULATORY PROTEIN PCHR"/>
    <property type="match status" value="1"/>
</dbReference>
<accession>A0A6N8TCY3</accession>
<dbReference type="AlphaFoldDB" id="A0A6N8TCY3"/>
<dbReference type="SMART" id="SM00342">
    <property type="entry name" value="HTH_ARAC"/>
    <property type="match status" value="1"/>
</dbReference>
<keyword evidence="1" id="KW-0805">Transcription regulation</keyword>
<evidence type="ECO:0000256" key="3">
    <source>
        <dbReference type="ARBA" id="ARBA00023163"/>
    </source>
</evidence>
<proteinExistence type="predicted"/>
<dbReference type="InterPro" id="IPR053142">
    <property type="entry name" value="PchR_regulatory_protein"/>
</dbReference>
<organism evidence="5 6">
    <name type="scientific">Shinella zoogloeoides</name>
    <name type="common">Crabtreella saccharophila</name>
    <dbReference type="NCBI Taxonomy" id="352475"/>
    <lineage>
        <taxon>Bacteria</taxon>
        <taxon>Pseudomonadati</taxon>
        <taxon>Pseudomonadota</taxon>
        <taxon>Alphaproteobacteria</taxon>
        <taxon>Hyphomicrobiales</taxon>
        <taxon>Rhizobiaceae</taxon>
        <taxon>Shinella</taxon>
    </lineage>
</organism>
<dbReference type="Proteomes" id="UP000440304">
    <property type="component" value="Unassembled WGS sequence"/>
</dbReference>
<dbReference type="GO" id="GO:0003700">
    <property type="term" value="F:DNA-binding transcription factor activity"/>
    <property type="evidence" value="ECO:0007669"/>
    <property type="project" value="InterPro"/>
</dbReference>
<evidence type="ECO:0000256" key="2">
    <source>
        <dbReference type="ARBA" id="ARBA00023125"/>
    </source>
</evidence>
<gene>
    <name evidence="5" type="ORF">GR156_12460</name>
</gene>
<evidence type="ECO:0000259" key="4">
    <source>
        <dbReference type="PROSITE" id="PS01124"/>
    </source>
</evidence>
<dbReference type="InterPro" id="IPR009057">
    <property type="entry name" value="Homeodomain-like_sf"/>
</dbReference>
<name>A0A6N8TCY3_SHIZO</name>
<protein>
    <submittedName>
        <fullName evidence="5">Helix-turn-helix domain-containing protein</fullName>
    </submittedName>
</protein>
<dbReference type="InterPro" id="IPR018060">
    <property type="entry name" value="HTH_AraC"/>
</dbReference>
<reference evidence="5 6" key="1">
    <citation type="submission" date="2019-12" db="EMBL/GenBank/DDBJ databases">
        <title>Shinella granuli gen. nov., sp. nov., and proposal of the reclassification of Zoogloea ramigera ATCC 19623 as Shinella zoogloeoides sp. nov.</title>
        <authorList>
            <person name="Gao J."/>
        </authorList>
    </citation>
    <scope>NUCLEOTIDE SEQUENCE [LARGE SCALE GENOMIC DNA]</scope>
    <source>
        <strain evidence="5 6">DSM 287</strain>
    </source>
</reference>
<dbReference type="PROSITE" id="PS00041">
    <property type="entry name" value="HTH_ARAC_FAMILY_1"/>
    <property type="match status" value="1"/>
</dbReference>
<feature type="domain" description="HTH araC/xylS-type" evidence="4">
    <location>
        <begin position="188"/>
        <end position="285"/>
    </location>
</feature>
<comment type="caution">
    <text evidence="5">The sequence shown here is derived from an EMBL/GenBank/DDBJ whole genome shotgun (WGS) entry which is preliminary data.</text>
</comment>
<dbReference type="SUPFAM" id="SSF46689">
    <property type="entry name" value="Homeodomain-like"/>
    <property type="match status" value="2"/>
</dbReference>
<dbReference type="PANTHER" id="PTHR47893:SF1">
    <property type="entry name" value="REGULATORY PROTEIN PCHR"/>
    <property type="match status" value="1"/>
</dbReference>
<keyword evidence="3" id="KW-0804">Transcription</keyword>